<proteinExistence type="predicted"/>
<name>A0ABR0AU48_9CRUS</name>
<evidence type="ECO:0000313" key="2">
    <source>
        <dbReference type="Proteomes" id="UP001234178"/>
    </source>
</evidence>
<protein>
    <recommendedName>
        <fullName evidence="3">Secreted protein</fullName>
    </recommendedName>
</protein>
<reference evidence="1 2" key="1">
    <citation type="journal article" date="2023" name="Nucleic Acids Res.">
        <title>The hologenome of Daphnia magna reveals possible DNA methylation and microbiome-mediated evolution of the host genome.</title>
        <authorList>
            <person name="Chaturvedi A."/>
            <person name="Li X."/>
            <person name="Dhandapani V."/>
            <person name="Marshall H."/>
            <person name="Kissane S."/>
            <person name="Cuenca-Cambronero M."/>
            <person name="Asole G."/>
            <person name="Calvet F."/>
            <person name="Ruiz-Romero M."/>
            <person name="Marangio P."/>
            <person name="Guigo R."/>
            <person name="Rago D."/>
            <person name="Mirbahai L."/>
            <person name="Eastwood N."/>
            <person name="Colbourne J.K."/>
            <person name="Zhou J."/>
            <person name="Mallon E."/>
            <person name="Orsini L."/>
        </authorList>
    </citation>
    <scope>NUCLEOTIDE SEQUENCE [LARGE SCALE GENOMIC DNA]</scope>
    <source>
        <strain evidence="1">LRV0_1</strain>
    </source>
</reference>
<dbReference type="Proteomes" id="UP001234178">
    <property type="component" value="Unassembled WGS sequence"/>
</dbReference>
<accession>A0ABR0AU48</accession>
<organism evidence="1 2">
    <name type="scientific">Daphnia magna</name>
    <dbReference type="NCBI Taxonomy" id="35525"/>
    <lineage>
        <taxon>Eukaryota</taxon>
        <taxon>Metazoa</taxon>
        <taxon>Ecdysozoa</taxon>
        <taxon>Arthropoda</taxon>
        <taxon>Crustacea</taxon>
        <taxon>Branchiopoda</taxon>
        <taxon>Diplostraca</taxon>
        <taxon>Cladocera</taxon>
        <taxon>Anomopoda</taxon>
        <taxon>Daphniidae</taxon>
        <taxon>Daphnia</taxon>
    </lineage>
</organism>
<dbReference type="EMBL" id="JAOYFB010000039">
    <property type="protein sequence ID" value="KAK4028661.1"/>
    <property type="molecule type" value="Genomic_DNA"/>
</dbReference>
<keyword evidence="2" id="KW-1185">Reference proteome</keyword>
<evidence type="ECO:0008006" key="3">
    <source>
        <dbReference type="Google" id="ProtNLM"/>
    </source>
</evidence>
<sequence>MVYALEIELFVFAILFTFDGHITKVLMTSKNCSNTRNFMVTKAVFWRSLGRLFALKKNSRDIILPSDSNTGLPHDSLLYTQHLFILWVMLTKLNPNATLTVAEARPYNVLWRYSTARPSGAPAQPNRLQKY</sequence>
<gene>
    <name evidence="1" type="ORF">OUZ56_021665</name>
</gene>
<comment type="caution">
    <text evidence="1">The sequence shown here is derived from an EMBL/GenBank/DDBJ whole genome shotgun (WGS) entry which is preliminary data.</text>
</comment>
<evidence type="ECO:0000313" key="1">
    <source>
        <dbReference type="EMBL" id="KAK4028661.1"/>
    </source>
</evidence>